<reference evidence="1 2" key="1">
    <citation type="submission" date="2023-03" db="EMBL/GenBank/DDBJ databases">
        <title>Thalassotalea loyana LMG 22536T draft genome sequence.</title>
        <authorList>
            <person name="Sawabe T."/>
        </authorList>
    </citation>
    <scope>NUCLEOTIDE SEQUENCE [LARGE SCALE GENOMIC DNA]</scope>
    <source>
        <strain evidence="1 2">LMG 22536</strain>
    </source>
</reference>
<gene>
    <name evidence="1" type="ORF">tloyanaT_13220</name>
</gene>
<dbReference type="EMBL" id="BSSV01000002">
    <property type="protein sequence ID" value="GLX85070.1"/>
    <property type="molecule type" value="Genomic_DNA"/>
</dbReference>
<keyword evidence="2" id="KW-1185">Reference proteome</keyword>
<name>A0ABQ6HCA5_9GAMM</name>
<dbReference type="Proteomes" id="UP001157134">
    <property type="component" value="Unassembled WGS sequence"/>
</dbReference>
<protein>
    <submittedName>
        <fullName evidence="1">Uncharacterized protein</fullName>
    </submittedName>
</protein>
<sequence length="116" mass="13441">MATLYTKQQAINDLPFIDDKDLFRAVDLALWLYLDKRKSLKYSINKAAEKRNYKPKAAIERLMRNVIPEELIWDRVGEAMPPNKAKASKESIVQKQKLKKIEKEGIQHVKDIASNS</sequence>
<accession>A0ABQ6HCA5</accession>
<proteinExistence type="predicted"/>
<comment type="caution">
    <text evidence="1">The sequence shown here is derived from an EMBL/GenBank/DDBJ whole genome shotgun (WGS) entry which is preliminary data.</text>
</comment>
<evidence type="ECO:0000313" key="2">
    <source>
        <dbReference type="Proteomes" id="UP001157134"/>
    </source>
</evidence>
<evidence type="ECO:0000313" key="1">
    <source>
        <dbReference type="EMBL" id="GLX85070.1"/>
    </source>
</evidence>
<dbReference type="RefSeq" id="WP_284296821.1">
    <property type="nucleotide sequence ID" value="NZ_BSSV01000002.1"/>
</dbReference>
<organism evidence="1 2">
    <name type="scientific">Thalassotalea loyana</name>
    <dbReference type="NCBI Taxonomy" id="280483"/>
    <lineage>
        <taxon>Bacteria</taxon>
        <taxon>Pseudomonadati</taxon>
        <taxon>Pseudomonadota</taxon>
        <taxon>Gammaproteobacteria</taxon>
        <taxon>Alteromonadales</taxon>
        <taxon>Colwelliaceae</taxon>
        <taxon>Thalassotalea</taxon>
    </lineage>
</organism>